<dbReference type="Proteomes" id="UP001430953">
    <property type="component" value="Unassembled WGS sequence"/>
</dbReference>
<feature type="compositionally biased region" description="Polar residues" evidence="3">
    <location>
        <begin position="34"/>
        <end position="64"/>
    </location>
</feature>
<dbReference type="SMART" id="SM00360">
    <property type="entry name" value="RRM"/>
    <property type="match status" value="2"/>
</dbReference>
<keyword evidence="6" id="KW-1185">Reference proteome</keyword>
<dbReference type="InterPro" id="IPR000504">
    <property type="entry name" value="RRM_dom"/>
</dbReference>
<evidence type="ECO:0000313" key="6">
    <source>
        <dbReference type="Proteomes" id="UP001430953"/>
    </source>
</evidence>
<feature type="compositionally biased region" description="Acidic residues" evidence="3">
    <location>
        <begin position="306"/>
        <end position="336"/>
    </location>
</feature>
<feature type="domain" description="RRM" evidence="4">
    <location>
        <begin position="478"/>
        <end position="555"/>
    </location>
</feature>
<feature type="compositionally biased region" description="Basic residues" evidence="3">
    <location>
        <begin position="212"/>
        <end position="222"/>
    </location>
</feature>
<dbReference type="SUPFAM" id="SSF54928">
    <property type="entry name" value="RNA-binding domain, RBD"/>
    <property type="match status" value="1"/>
</dbReference>
<feature type="compositionally biased region" description="Low complexity" evidence="3">
    <location>
        <begin position="656"/>
        <end position="665"/>
    </location>
</feature>
<proteinExistence type="predicted"/>
<name>A0AAW2GZG5_9HYME</name>
<dbReference type="Pfam" id="PF00076">
    <property type="entry name" value="RRM_1"/>
    <property type="match status" value="1"/>
</dbReference>
<dbReference type="Gene3D" id="3.30.70.330">
    <property type="match status" value="2"/>
</dbReference>
<dbReference type="GO" id="GO:0003723">
    <property type="term" value="F:RNA binding"/>
    <property type="evidence" value="ECO:0007669"/>
    <property type="project" value="UniProtKB-UniRule"/>
</dbReference>
<reference evidence="5 6" key="1">
    <citation type="submission" date="2023-03" db="EMBL/GenBank/DDBJ databases">
        <title>High recombination rates correlate with genetic variation in Cardiocondyla obscurior ants.</title>
        <authorList>
            <person name="Errbii M."/>
        </authorList>
    </citation>
    <scope>NUCLEOTIDE SEQUENCE [LARGE SCALE GENOMIC DNA]</scope>
    <source>
        <strain evidence="5">Alpha-2009</strain>
        <tissue evidence="5">Whole body</tissue>
    </source>
</reference>
<feature type="compositionally biased region" description="Acidic residues" evidence="3">
    <location>
        <begin position="229"/>
        <end position="254"/>
    </location>
</feature>
<dbReference type="CDD" id="cd00590">
    <property type="entry name" value="RRM_SF"/>
    <property type="match status" value="2"/>
</dbReference>
<evidence type="ECO:0000256" key="1">
    <source>
        <dbReference type="ARBA" id="ARBA00022884"/>
    </source>
</evidence>
<dbReference type="InterPro" id="IPR035979">
    <property type="entry name" value="RBD_domain_sf"/>
</dbReference>
<feature type="compositionally biased region" description="Acidic residues" evidence="3">
    <location>
        <begin position="168"/>
        <end position="200"/>
    </location>
</feature>
<keyword evidence="1 2" id="KW-0694">RNA-binding</keyword>
<feature type="region of interest" description="Disordered" evidence="3">
    <location>
        <begin position="582"/>
        <end position="665"/>
    </location>
</feature>
<evidence type="ECO:0000256" key="3">
    <source>
        <dbReference type="SAM" id="MobiDB-lite"/>
    </source>
</evidence>
<feature type="compositionally biased region" description="Polar residues" evidence="3">
    <location>
        <begin position="618"/>
        <end position="634"/>
    </location>
</feature>
<feature type="compositionally biased region" description="Polar residues" evidence="3">
    <location>
        <begin position="258"/>
        <end position="270"/>
    </location>
</feature>
<feature type="compositionally biased region" description="Acidic residues" evidence="3">
    <location>
        <begin position="271"/>
        <end position="294"/>
    </location>
</feature>
<evidence type="ECO:0000256" key="2">
    <source>
        <dbReference type="PROSITE-ProRule" id="PRU00176"/>
    </source>
</evidence>
<accession>A0AAW2GZG5</accession>
<feature type="compositionally biased region" description="Basic and acidic residues" evidence="3">
    <location>
        <begin position="588"/>
        <end position="617"/>
    </location>
</feature>
<feature type="compositionally biased region" description="Basic and acidic residues" evidence="3">
    <location>
        <begin position="126"/>
        <end position="146"/>
    </location>
</feature>
<dbReference type="PROSITE" id="PS50102">
    <property type="entry name" value="RRM"/>
    <property type="match status" value="1"/>
</dbReference>
<feature type="compositionally biased region" description="Polar residues" evidence="3">
    <location>
        <begin position="71"/>
        <end position="106"/>
    </location>
</feature>
<feature type="region of interest" description="Disordered" evidence="3">
    <location>
        <begin position="1"/>
        <end position="336"/>
    </location>
</feature>
<sequence length="665" mass="75471">MGRSKSQKNKDQEAHKLHGIKLGSVKKNKDQKFKNTPTGKVTLVSKSKIQNKNVSMSPQENKNAQKGFKASKNQTVPKQTSKNNAKQGFSTKKQSLNKVEGKSSNGKLIFDPVEALEQFDYSSSDIDEKDHDRTAEESADLSKTDETFEDEESETDGPDIFGESLRDDSDEDDTDFKEENEDFDDDDDSESNDDSDDNDDSNEKKILERKGIKMFKGLRSKGKINDKDQENDDDESDDSEYEDEELEEESDDDDILQKQLNNKNLSQEFSMESDENEDSEDSDEDDEYDDDDDEIGLKTLLGKSIEDDDDDKDYNEEIESDEDDDFSSENEDDEENGNAVIQTKAIANKQVNEAAKNNLSSKVEEKKTPEEIKLEERVVIIENIPKSVTSKQVKNLAKAHGFVEQVHLEPLHVFTIENEEKKAVERKEKLISYTGKVLYKTNESAKTAAQKMHGQVLDGHYLSALTMAEYNGPFNVKKAVFITNLKEDADMNSIWQAFSECGAIKCVELVRKKDTNLCEHGYIHYFNEEDASSAFKSSNRLKVMGQRVVVLRVRSKDEFIFREEKCVFKLNLNDSTASIGLKRSLPSTKDEDKGLKKFKTNSEKSVAKPEQNVEKNKTQQQNDTAKKSNTFQGQKANLKNKKKKNKLDKKKKKIANKFAAKSAKA</sequence>
<feature type="compositionally biased region" description="Basic residues" evidence="3">
    <location>
        <begin position="638"/>
        <end position="655"/>
    </location>
</feature>
<feature type="compositionally biased region" description="Basic and acidic residues" evidence="3">
    <location>
        <begin position="201"/>
        <end position="211"/>
    </location>
</feature>
<feature type="compositionally biased region" description="Acidic residues" evidence="3">
    <location>
        <begin position="147"/>
        <end position="157"/>
    </location>
</feature>
<dbReference type="EMBL" id="JADYXP020000001">
    <property type="protein sequence ID" value="KAL0132576.1"/>
    <property type="molecule type" value="Genomic_DNA"/>
</dbReference>
<comment type="caution">
    <text evidence="5">The sequence shown here is derived from an EMBL/GenBank/DDBJ whole genome shotgun (WGS) entry which is preliminary data.</text>
</comment>
<dbReference type="AlphaFoldDB" id="A0AAW2GZG5"/>
<evidence type="ECO:0000313" key="5">
    <source>
        <dbReference type="EMBL" id="KAL0132576.1"/>
    </source>
</evidence>
<protein>
    <recommendedName>
        <fullName evidence="4">RRM domain-containing protein</fullName>
    </recommendedName>
</protein>
<gene>
    <name evidence="5" type="ORF">PUN28_000379</name>
</gene>
<evidence type="ECO:0000259" key="4">
    <source>
        <dbReference type="PROSITE" id="PS50102"/>
    </source>
</evidence>
<organism evidence="5 6">
    <name type="scientific">Cardiocondyla obscurior</name>
    <dbReference type="NCBI Taxonomy" id="286306"/>
    <lineage>
        <taxon>Eukaryota</taxon>
        <taxon>Metazoa</taxon>
        <taxon>Ecdysozoa</taxon>
        <taxon>Arthropoda</taxon>
        <taxon>Hexapoda</taxon>
        <taxon>Insecta</taxon>
        <taxon>Pterygota</taxon>
        <taxon>Neoptera</taxon>
        <taxon>Endopterygota</taxon>
        <taxon>Hymenoptera</taxon>
        <taxon>Apocrita</taxon>
        <taxon>Aculeata</taxon>
        <taxon>Formicoidea</taxon>
        <taxon>Formicidae</taxon>
        <taxon>Myrmicinae</taxon>
        <taxon>Cardiocondyla</taxon>
    </lineage>
</organism>
<dbReference type="InterPro" id="IPR012677">
    <property type="entry name" value="Nucleotide-bd_a/b_plait_sf"/>
</dbReference>